<keyword evidence="2" id="KW-1185">Reference proteome</keyword>
<gene>
    <name evidence="1" type="ORF">TTAC_LOCUS11121</name>
</gene>
<evidence type="ECO:0000313" key="3">
    <source>
        <dbReference type="WBParaSite" id="TTAC_0001113801-mRNA-1"/>
    </source>
</evidence>
<reference evidence="1 2" key="2">
    <citation type="submission" date="2018-11" db="EMBL/GenBank/DDBJ databases">
        <authorList>
            <consortium name="Pathogen Informatics"/>
        </authorList>
    </citation>
    <scope>NUCLEOTIDE SEQUENCE [LARGE SCALE GENOMIC DNA]</scope>
</reference>
<dbReference type="AlphaFoldDB" id="A0A0R3XC61"/>
<sequence length="80" mass="9037">MECRGLAQLHDQPYPRIFSIEVIKHKVEEYERKGWWWSGGGQVHVVHFSTLNFCARGLPNVVSGNAKQHSCTGTELTAVN</sequence>
<evidence type="ECO:0000313" key="1">
    <source>
        <dbReference type="EMBL" id="VDM36101.1"/>
    </source>
</evidence>
<dbReference type="EMBL" id="UYWX01023007">
    <property type="protein sequence ID" value="VDM36101.1"/>
    <property type="molecule type" value="Genomic_DNA"/>
</dbReference>
<organism evidence="3">
    <name type="scientific">Hydatigena taeniaeformis</name>
    <name type="common">Feline tapeworm</name>
    <name type="synonym">Taenia taeniaeformis</name>
    <dbReference type="NCBI Taxonomy" id="6205"/>
    <lineage>
        <taxon>Eukaryota</taxon>
        <taxon>Metazoa</taxon>
        <taxon>Spiralia</taxon>
        <taxon>Lophotrochozoa</taxon>
        <taxon>Platyhelminthes</taxon>
        <taxon>Cestoda</taxon>
        <taxon>Eucestoda</taxon>
        <taxon>Cyclophyllidea</taxon>
        <taxon>Taeniidae</taxon>
        <taxon>Hydatigera</taxon>
    </lineage>
</organism>
<protein>
    <submittedName>
        <fullName evidence="3">Ovule protein</fullName>
    </submittedName>
</protein>
<accession>A0A0R3XC61</accession>
<dbReference type="Proteomes" id="UP000274429">
    <property type="component" value="Unassembled WGS sequence"/>
</dbReference>
<evidence type="ECO:0000313" key="2">
    <source>
        <dbReference type="Proteomes" id="UP000274429"/>
    </source>
</evidence>
<name>A0A0R3XC61_HYDTA</name>
<proteinExistence type="predicted"/>
<dbReference type="WBParaSite" id="TTAC_0001113801-mRNA-1">
    <property type="protein sequence ID" value="TTAC_0001113801-mRNA-1"/>
    <property type="gene ID" value="TTAC_0001113801"/>
</dbReference>
<reference evidence="3" key="1">
    <citation type="submission" date="2017-02" db="UniProtKB">
        <authorList>
            <consortium name="WormBaseParasite"/>
        </authorList>
    </citation>
    <scope>IDENTIFICATION</scope>
</reference>